<keyword evidence="4" id="KW-0411">Iron-sulfur</keyword>
<keyword evidence="3" id="KW-0408">Iron</keyword>
<evidence type="ECO:0008006" key="8">
    <source>
        <dbReference type="Google" id="ProtNLM"/>
    </source>
</evidence>
<comment type="caution">
    <text evidence="6">The sequence shown here is derived from an EMBL/GenBank/DDBJ whole genome shotgun (WGS) entry which is preliminary data.</text>
</comment>
<dbReference type="PANTHER" id="PTHR23426">
    <property type="entry name" value="FERREDOXIN/ADRENODOXIN"/>
    <property type="match status" value="1"/>
</dbReference>
<dbReference type="GO" id="GO:0046872">
    <property type="term" value="F:metal ion binding"/>
    <property type="evidence" value="ECO:0007669"/>
    <property type="project" value="UniProtKB-KW"/>
</dbReference>
<comment type="cofactor">
    <cofactor evidence="5">
        <name>[2Fe-2S] cluster</name>
        <dbReference type="ChEBI" id="CHEBI:190135"/>
    </cofactor>
</comment>
<dbReference type="InterPro" id="IPR001055">
    <property type="entry name" value="Adrenodoxin-like"/>
</dbReference>
<protein>
    <recommendedName>
        <fullName evidence="8">Ferredoxin</fullName>
    </recommendedName>
</protein>
<keyword evidence="7" id="KW-1185">Reference proteome</keyword>
<evidence type="ECO:0000313" key="6">
    <source>
        <dbReference type="EMBL" id="CAL1282352.1"/>
    </source>
</evidence>
<evidence type="ECO:0000313" key="7">
    <source>
        <dbReference type="Proteomes" id="UP001497382"/>
    </source>
</evidence>
<keyword evidence="1" id="KW-0001">2Fe-2S</keyword>
<name>A0AAV2AEH0_9ARAC</name>
<dbReference type="SUPFAM" id="SSF54292">
    <property type="entry name" value="2Fe-2S ferredoxin-like"/>
    <property type="match status" value="1"/>
</dbReference>
<evidence type="ECO:0000256" key="2">
    <source>
        <dbReference type="ARBA" id="ARBA00022723"/>
    </source>
</evidence>
<dbReference type="PANTHER" id="PTHR23426:SF65">
    <property type="entry name" value="FERREDOXIN-2, MITOCHONDRIAL"/>
    <property type="match status" value="1"/>
</dbReference>
<keyword evidence="2" id="KW-0479">Metal-binding</keyword>
<evidence type="ECO:0000256" key="5">
    <source>
        <dbReference type="ARBA" id="ARBA00034078"/>
    </source>
</evidence>
<proteinExistence type="predicted"/>
<accession>A0AAV2AEH0</accession>
<dbReference type="GO" id="GO:0009055">
    <property type="term" value="F:electron transfer activity"/>
    <property type="evidence" value="ECO:0007669"/>
    <property type="project" value="TreeGrafter"/>
</dbReference>
<dbReference type="GO" id="GO:0005739">
    <property type="term" value="C:mitochondrion"/>
    <property type="evidence" value="ECO:0007669"/>
    <property type="project" value="TreeGrafter"/>
</dbReference>
<evidence type="ECO:0000256" key="3">
    <source>
        <dbReference type="ARBA" id="ARBA00023004"/>
    </source>
</evidence>
<evidence type="ECO:0000256" key="1">
    <source>
        <dbReference type="ARBA" id="ARBA00022714"/>
    </source>
</evidence>
<dbReference type="Proteomes" id="UP001497382">
    <property type="component" value="Unassembled WGS sequence"/>
</dbReference>
<dbReference type="AlphaFoldDB" id="A0AAV2AEH0"/>
<gene>
    <name evidence="6" type="ORF">LARSCL_LOCUS12048</name>
</gene>
<sequence length="127" mass="14237">MSFSSFRTLYNSHRSFIFYAISQKTFISRTNVQLKANFLRYYCNESITVTFKLPDGTLVKRSGKVGETVRSTIGEEDPDFPGYGSCNGGISCLGCHVILSEDDFDKLPEPAEDEADQLDKVNFLTPT</sequence>
<dbReference type="GO" id="GO:0140647">
    <property type="term" value="P:P450-containing electron transport chain"/>
    <property type="evidence" value="ECO:0007669"/>
    <property type="project" value="InterPro"/>
</dbReference>
<reference evidence="6 7" key="1">
    <citation type="submission" date="2024-04" db="EMBL/GenBank/DDBJ databases">
        <authorList>
            <person name="Rising A."/>
            <person name="Reimegard J."/>
            <person name="Sonavane S."/>
            <person name="Akerstrom W."/>
            <person name="Nylinder S."/>
            <person name="Hedman E."/>
            <person name="Kallberg Y."/>
        </authorList>
    </citation>
    <scope>NUCLEOTIDE SEQUENCE [LARGE SCALE GENOMIC DNA]</scope>
</reference>
<dbReference type="GO" id="GO:0051537">
    <property type="term" value="F:2 iron, 2 sulfur cluster binding"/>
    <property type="evidence" value="ECO:0007669"/>
    <property type="project" value="UniProtKB-KW"/>
</dbReference>
<dbReference type="InterPro" id="IPR012675">
    <property type="entry name" value="Beta-grasp_dom_sf"/>
</dbReference>
<organism evidence="6 7">
    <name type="scientific">Larinioides sclopetarius</name>
    <dbReference type="NCBI Taxonomy" id="280406"/>
    <lineage>
        <taxon>Eukaryota</taxon>
        <taxon>Metazoa</taxon>
        <taxon>Ecdysozoa</taxon>
        <taxon>Arthropoda</taxon>
        <taxon>Chelicerata</taxon>
        <taxon>Arachnida</taxon>
        <taxon>Araneae</taxon>
        <taxon>Araneomorphae</taxon>
        <taxon>Entelegynae</taxon>
        <taxon>Araneoidea</taxon>
        <taxon>Araneidae</taxon>
        <taxon>Larinioides</taxon>
    </lineage>
</organism>
<dbReference type="EMBL" id="CAXIEN010000155">
    <property type="protein sequence ID" value="CAL1282352.1"/>
    <property type="molecule type" value="Genomic_DNA"/>
</dbReference>
<dbReference type="InterPro" id="IPR036010">
    <property type="entry name" value="2Fe-2S_ferredoxin-like_sf"/>
</dbReference>
<dbReference type="Gene3D" id="3.10.20.30">
    <property type="match status" value="1"/>
</dbReference>
<evidence type="ECO:0000256" key="4">
    <source>
        <dbReference type="ARBA" id="ARBA00023014"/>
    </source>
</evidence>